<dbReference type="InterPro" id="IPR052026">
    <property type="entry name" value="ExeA_AAA_ATPase_DNA-bind"/>
</dbReference>
<protein>
    <submittedName>
        <fullName evidence="2">Conserved hypothetical phage-related protein</fullName>
    </submittedName>
</protein>
<dbReference type="STRING" id="265072.Mfla_2717"/>
<evidence type="ECO:0000259" key="1">
    <source>
        <dbReference type="Pfam" id="PF13401"/>
    </source>
</evidence>
<evidence type="ECO:0000313" key="3">
    <source>
        <dbReference type="Proteomes" id="UP000002440"/>
    </source>
</evidence>
<reference evidence="2 3" key="1">
    <citation type="submission" date="2006-03" db="EMBL/GenBank/DDBJ databases">
        <title>Complete sequence of Methylobacillus flagellatus KT.</title>
        <authorList>
            <consortium name="US DOE Joint Genome Institute"/>
            <person name="Copeland A."/>
            <person name="Lucas S."/>
            <person name="Lapidus A."/>
            <person name="Barry K."/>
            <person name="Detter J.C."/>
            <person name="Glavina del Rio T."/>
            <person name="Hammon N."/>
            <person name="Israni S."/>
            <person name="Dalin E."/>
            <person name="Tice H."/>
            <person name="Pitluck S."/>
            <person name="Brettin T."/>
            <person name="Bruce D."/>
            <person name="Han C."/>
            <person name="Tapia R."/>
            <person name="Saunders E."/>
            <person name="Gilna P."/>
            <person name="Schmutz J."/>
            <person name="Larimer F."/>
            <person name="Land M."/>
            <person name="Kyrpides N."/>
            <person name="Anderson I."/>
            <person name="Richardson P."/>
        </authorList>
    </citation>
    <scope>NUCLEOTIDE SEQUENCE [LARGE SCALE GENOMIC DNA]</scope>
    <source>
        <strain evidence="3">KT / ATCC 51484 / DSM 6875</strain>
    </source>
</reference>
<dbReference type="InterPro" id="IPR027417">
    <property type="entry name" value="P-loop_NTPase"/>
</dbReference>
<dbReference type="KEGG" id="mfa:Mfla_2717"/>
<gene>
    <name evidence="2" type="ordered locus">Mfla_2717</name>
</gene>
<sequence length="421" mass="47225">MNQLNLAFKRGIRMPLMLKKVFTEYLIKQPEWCASVTLVGGFPMSRSAGNQLLNWDRWPKATPANSIIQQTEQFLLSRGVPRHAIANIWQQDNEGSRIPDLTTVREARRILAKQQRAQAAAAAEEKALLIDPIGEPEMLSPNAKKQFSIFRSPFDDEAIAGPEDVFTSDDIRYIRESMYANAKHGGLLAVVGESGGGKSVLRKDLIDRIQREGDQVRIIYPQIIDKTRLSATSISEAILRDLQPDSRMPSSLESRTRMITKQLQASAATGFRHVIIIEEAHDLTITCMKHLKRFHEIEDGFRKLLSIILIGQPELLDKLNVANYPEAREFINRCEVAKLVPLDRNLEGYLAFKFQRVGANVENVLDASAFDAIRKRLTRVSGSTVISNMNPLQVNNLVIKAMNLAAEIGEAKVSADVIFQI</sequence>
<dbReference type="InterPro" id="IPR049945">
    <property type="entry name" value="AAA_22"/>
</dbReference>
<dbReference type="Pfam" id="PF13401">
    <property type="entry name" value="AAA_22"/>
    <property type="match status" value="1"/>
</dbReference>
<dbReference type="Proteomes" id="UP000002440">
    <property type="component" value="Chromosome"/>
</dbReference>
<dbReference type="PANTHER" id="PTHR35894:SF1">
    <property type="entry name" value="PHOSPHORIBULOKINASE _ URIDINE KINASE FAMILY"/>
    <property type="match status" value="1"/>
</dbReference>
<dbReference type="EMBL" id="CP000284">
    <property type="protein sequence ID" value="ABE50980.1"/>
    <property type="molecule type" value="Genomic_DNA"/>
</dbReference>
<proteinExistence type="predicted"/>
<dbReference type="PANTHER" id="PTHR35894">
    <property type="entry name" value="GENERAL SECRETION PATHWAY PROTEIN A-RELATED"/>
    <property type="match status" value="1"/>
</dbReference>
<dbReference type="SUPFAM" id="SSF52540">
    <property type="entry name" value="P-loop containing nucleoside triphosphate hydrolases"/>
    <property type="match status" value="1"/>
</dbReference>
<dbReference type="eggNOG" id="COG3267">
    <property type="taxonomic scope" value="Bacteria"/>
</dbReference>
<feature type="domain" description="ORC1/DEAH AAA+ ATPase" evidence="1">
    <location>
        <begin position="184"/>
        <end position="319"/>
    </location>
</feature>
<name>Q1GXQ7_METFK</name>
<dbReference type="Gene3D" id="3.40.50.300">
    <property type="entry name" value="P-loop containing nucleotide triphosphate hydrolases"/>
    <property type="match status" value="1"/>
</dbReference>
<dbReference type="HOGENOM" id="CLU_058952_0_0_4"/>
<dbReference type="GO" id="GO:0016887">
    <property type="term" value="F:ATP hydrolysis activity"/>
    <property type="evidence" value="ECO:0007669"/>
    <property type="project" value="InterPro"/>
</dbReference>
<evidence type="ECO:0000313" key="2">
    <source>
        <dbReference type="EMBL" id="ABE50980.1"/>
    </source>
</evidence>
<keyword evidence="3" id="KW-1185">Reference proteome</keyword>
<dbReference type="AlphaFoldDB" id="Q1GXQ7"/>
<organism evidence="2 3">
    <name type="scientific">Methylobacillus flagellatus (strain ATCC 51484 / DSM 6875 / VKM B-1610 / KT)</name>
    <dbReference type="NCBI Taxonomy" id="265072"/>
    <lineage>
        <taxon>Bacteria</taxon>
        <taxon>Pseudomonadati</taxon>
        <taxon>Pseudomonadota</taxon>
        <taxon>Betaproteobacteria</taxon>
        <taxon>Nitrosomonadales</taxon>
        <taxon>Methylophilaceae</taxon>
        <taxon>Methylobacillus</taxon>
    </lineage>
</organism>
<accession>Q1GXQ7</accession>